<name>A0A0P6SDW1_9STRE</name>
<protein>
    <submittedName>
        <fullName evidence="1">Uncharacterized protein</fullName>
    </submittedName>
</protein>
<sequence>MCRWLNIPRSSYYYQAVEHVSETEIDDNDKTVFLQSKSRYDARKVKKRLESKGLKLSSSKASPDMMIGKSRNVWNLKD</sequence>
<dbReference type="Proteomes" id="UP000049578">
    <property type="component" value="Unassembled WGS sequence"/>
</dbReference>
<dbReference type="AlphaFoldDB" id="A0A0P6SDW1"/>
<reference evidence="1 2" key="1">
    <citation type="submission" date="2015-08" db="EMBL/GenBank/DDBJ databases">
        <title>Genome sequence of Streptococcus phocae subsp. phocae ATCC 51973T isolated from liver specimen obtained from seal.</title>
        <authorList>
            <person name="Avendano-Herrera R."/>
        </authorList>
    </citation>
    <scope>NUCLEOTIDE SEQUENCE [LARGE SCALE GENOMIC DNA]</scope>
    <source>
        <strain evidence="1 2">ATCC 51973</strain>
    </source>
</reference>
<proteinExistence type="predicted"/>
<evidence type="ECO:0000313" key="2">
    <source>
        <dbReference type="Proteomes" id="UP000049578"/>
    </source>
</evidence>
<gene>
    <name evidence="1" type="ORF">AKK44_05420</name>
</gene>
<dbReference type="PATRIC" id="fig|119224.3.peg.625"/>
<dbReference type="EMBL" id="LHQM01000020">
    <property type="protein sequence ID" value="KPJ22300.1"/>
    <property type="molecule type" value="Genomic_DNA"/>
</dbReference>
<accession>A0A0P6SDW1</accession>
<keyword evidence="2" id="KW-1185">Reference proteome</keyword>
<dbReference type="STRING" id="119224.AKK44_05420"/>
<organism evidence="1 2">
    <name type="scientific">Streptococcus phocae</name>
    <dbReference type="NCBI Taxonomy" id="119224"/>
    <lineage>
        <taxon>Bacteria</taxon>
        <taxon>Bacillati</taxon>
        <taxon>Bacillota</taxon>
        <taxon>Bacilli</taxon>
        <taxon>Lactobacillales</taxon>
        <taxon>Streptococcaceae</taxon>
        <taxon>Streptococcus</taxon>
    </lineage>
</organism>
<comment type="caution">
    <text evidence="1">The sequence shown here is derived from an EMBL/GenBank/DDBJ whole genome shotgun (WGS) entry which is preliminary data.</text>
</comment>
<evidence type="ECO:0000313" key="1">
    <source>
        <dbReference type="EMBL" id="KPJ22300.1"/>
    </source>
</evidence>